<dbReference type="Proteomes" id="UP000319516">
    <property type="component" value="Unassembled WGS sequence"/>
</dbReference>
<feature type="transmembrane region" description="Helical" evidence="1">
    <location>
        <begin position="82"/>
        <end position="101"/>
    </location>
</feature>
<keyword evidence="1" id="KW-1133">Transmembrane helix</keyword>
<keyword evidence="3" id="KW-1185">Reference proteome</keyword>
<dbReference type="OrthoDB" id="5054050at2"/>
<dbReference type="AlphaFoldDB" id="A0A542YQW1"/>
<dbReference type="RefSeq" id="WP_141784584.1">
    <property type="nucleotide sequence ID" value="NZ_BAAAIK010000002.1"/>
</dbReference>
<proteinExistence type="predicted"/>
<evidence type="ECO:0000313" key="3">
    <source>
        <dbReference type="Proteomes" id="UP000319516"/>
    </source>
</evidence>
<gene>
    <name evidence="2" type="ORF">FB467_1560</name>
</gene>
<accession>A0A542YQW1</accession>
<comment type="caution">
    <text evidence="2">The sequence shown here is derived from an EMBL/GenBank/DDBJ whole genome shotgun (WGS) entry which is preliminary data.</text>
</comment>
<keyword evidence="1" id="KW-0472">Membrane</keyword>
<name>A0A542YQW1_9MICO</name>
<evidence type="ECO:0000313" key="2">
    <source>
        <dbReference type="EMBL" id="TQL50451.1"/>
    </source>
</evidence>
<keyword evidence="1" id="KW-0812">Transmembrane</keyword>
<reference evidence="2 3" key="1">
    <citation type="submission" date="2019-06" db="EMBL/GenBank/DDBJ databases">
        <title>Sequencing the genomes of 1000 actinobacteria strains.</title>
        <authorList>
            <person name="Klenk H.-P."/>
        </authorList>
    </citation>
    <scope>NUCLEOTIDE SEQUENCE [LARGE SCALE GENOMIC DNA]</scope>
    <source>
        <strain evidence="2 3">DSM 12335</strain>
    </source>
</reference>
<sequence length="261" mass="28204">MNDIDYTPLTTEPDARDVARWRESVRRHDEAIGHHGPASGDGGGGNAAPAWVGVAFIWWTIVALICTVAGWWILLSEGAASGLIFGLGAPVLWLLSGWLLARSRVQPAVEGWTEPYQLMAFARANGLESVPVTGPSELRGRIFGRGLAGNRVRHDLVAWTQDGRQAEVATESWHSGNPPGGGRPEDAGSCRYLAVQVGDVPEDSVVTEEVQRLLDDPAEPREAEVVDGWFLAYDFGDPDPLDVGDWQRSFALARAVSATLN</sequence>
<evidence type="ECO:0000256" key="1">
    <source>
        <dbReference type="SAM" id="Phobius"/>
    </source>
</evidence>
<feature type="transmembrane region" description="Helical" evidence="1">
    <location>
        <begin position="56"/>
        <end position="75"/>
    </location>
</feature>
<organism evidence="2 3">
    <name type="scientific">Ornithinicoccus hortensis</name>
    <dbReference type="NCBI Taxonomy" id="82346"/>
    <lineage>
        <taxon>Bacteria</taxon>
        <taxon>Bacillati</taxon>
        <taxon>Actinomycetota</taxon>
        <taxon>Actinomycetes</taxon>
        <taxon>Micrococcales</taxon>
        <taxon>Intrasporangiaceae</taxon>
        <taxon>Ornithinicoccus</taxon>
    </lineage>
</organism>
<dbReference type="EMBL" id="VFOP01000001">
    <property type="protein sequence ID" value="TQL50451.1"/>
    <property type="molecule type" value="Genomic_DNA"/>
</dbReference>
<protein>
    <submittedName>
        <fullName evidence="2">Uncharacterized protein</fullName>
    </submittedName>
</protein>